<keyword evidence="4" id="KW-1185">Reference proteome</keyword>
<evidence type="ECO:0000259" key="2">
    <source>
        <dbReference type="Pfam" id="PF08327"/>
    </source>
</evidence>
<reference evidence="3 4" key="1">
    <citation type="journal article" date="2024" name="BMC Biol.">
        <title>Comparative genomics of Ascetosporea gives new insight into the evolutionary basis for animal parasitism in Rhizaria.</title>
        <authorList>
            <person name="Hiltunen Thoren M."/>
            <person name="Onut-Brannstrom I."/>
            <person name="Alfjorden A."/>
            <person name="Peckova H."/>
            <person name="Swords F."/>
            <person name="Hooper C."/>
            <person name="Holzer A.S."/>
            <person name="Bass D."/>
            <person name="Burki F."/>
        </authorList>
    </citation>
    <scope>NUCLEOTIDE SEQUENCE [LARGE SCALE GENOMIC DNA]</scope>
    <source>
        <strain evidence="3">20-A016</strain>
    </source>
</reference>
<sequence>MSKSTAYLELVFECNADDVFKAISTEEILRSFVGFGCSVDFKNGGKFSLYDGSVTGTFLSIKKNKQIVQKWRISSWPEKKSSTAKITFDGDSDGVCTVTVEHSDLPTDFSPDMAKSWWENQMFKPMSMACGFRFGED</sequence>
<evidence type="ECO:0000313" key="4">
    <source>
        <dbReference type="Proteomes" id="UP001439008"/>
    </source>
</evidence>
<name>A0ABV2AL06_9EUKA</name>
<protein>
    <recommendedName>
        <fullName evidence="2">Activator of Hsp90 ATPase homologue 1/2-like C-terminal domain-containing protein</fullName>
    </recommendedName>
</protein>
<proteinExistence type="inferred from homology"/>
<dbReference type="InterPro" id="IPR013538">
    <property type="entry name" value="ASHA1/2-like_C"/>
</dbReference>
<dbReference type="InterPro" id="IPR023393">
    <property type="entry name" value="START-like_dom_sf"/>
</dbReference>
<evidence type="ECO:0000256" key="1">
    <source>
        <dbReference type="ARBA" id="ARBA00006817"/>
    </source>
</evidence>
<evidence type="ECO:0000313" key="3">
    <source>
        <dbReference type="EMBL" id="MES1920356.1"/>
    </source>
</evidence>
<dbReference type="Proteomes" id="UP001439008">
    <property type="component" value="Unassembled WGS sequence"/>
</dbReference>
<accession>A0ABV2AL06</accession>
<dbReference type="Pfam" id="PF08327">
    <property type="entry name" value="AHSA1"/>
    <property type="match status" value="1"/>
</dbReference>
<comment type="caution">
    <text evidence="3">The sequence shown here is derived from an EMBL/GenBank/DDBJ whole genome shotgun (WGS) entry which is preliminary data.</text>
</comment>
<organism evidence="3 4">
    <name type="scientific">Bonamia ostreae</name>
    <dbReference type="NCBI Taxonomy" id="126728"/>
    <lineage>
        <taxon>Eukaryota</taxon>
        <taxon>Sar</taxon>
        <taxon>Rhizaria</taxon>
        <taxon>Endomyxa</taxon>
        <taxon>Ascetosporea</taxon>
        <taxon>Haplosporida</taxon>
        <taxon>Bonamia</taxon>
    </lineage>
</organism>
<dbReference type="SUPFAM" id="SSF55961">
    <property type="entry name" value="Bet v1-like"/>
    <property type="match status" value="1"/>
</dbReference>
<gene>
    <name evidence="3" type="ORF">MHBO_002034</name>
</gene>
<dbReference type="EMBL" id="JBDODL010000628">
    <property type="protein sequence ID" value="MES1920356.1"/>
    <property type="molecule type" value="Genomic_DNA"/>
</dbReference>
<feature type="domain" description="Activator of Hsp90 ATPase homologue 1/2-like C-terminal" evidence="2">
    <location>
        <begin position="14"/>
        <end position="120"/>
    </location>
</feature>
<comment type="similarity">
    <text evidence="1">Belongs to the AHA1 family.</text>
</comment>
<dbReference type="Gene3D" id="3.30.530.20">
    <property type="match status" value="1"/>
</dbReference>